<evidence type="ECO:0000313" key="3">
    <source>
        <dbReference type="EMBL" id="GAA5178018.1"/>
    </source>
</evidence>
<dbReference type="PANTHER" id="PTHR43798">
    <property type="entry name" value="MONOACYLGLYCEROL LIPASE"/>
    <property type="match status" value="1"/>
</dbReference>
<dbReference type="GO" id="GO:0016787">
    <property type="term" value="F:hydrolase activity"/>
    <property type="evidence" value="ECO:0007669"/>
    <property type="project" value="UniProtKB-KW"/>
</dbReference>
<gene>
    <name evidence="3" type="ORF">GCM10023342_27400</name>
</gene>
<evidence type="ECO:0000313" key="4">
    <source>
        <dbReference type="Proteomes" id="UP001500074"/>
    </source>
</evidence>
<dbReference type="SUPFAM" id="SSF53474">
    <property type="entry name" value="alpha/beta-Hydrolases"/>
    <property type="match status" value="1"/>
</dbReference>
<name>A0ABP9RJD6_9GAMM</name>
<dbReference type="Proteomes" id="UP001500074">
    <property type="component" value="Unassembled WGS sequence"/>
</dbReference>
<sequence length="255" mass="27630">MREDTLILLPGWALGPSLLEPLARTLRERLPGLSVLCAGYPELTSHRPESWVAVLDRELPQDAWLAGWSLGGMLATALAQWRGRQVRGLITLGSNASFVARPGWPEAMGTEIFVAFRGGFQHSPARAFARFAQLSAQGGRDARRLGSELLQALQATPRDQALAGLALLDELDLRDVLGQLRIPQLHLFGDNDLLVPAAARRAIAKRLPSLGRTELLSGVGHAFPLERADETAERMAMFLNQSGQGQSGQWSGAST</sequence>
<evidence type="ECO:0000256" key="1">
    <source>
        <dbReference type="ARBA" id="ARBA00022801"/>
    </source>
</evidence>
<feature type="domain" description="AB hydrolase-1" evidence="2">
    <location>
        <begin position="6"/>
        <end position="233"/>
    </location>
</feature>
<organism evidence="3 4">
    <name type="scientific">Modicisalibacter zincidurans</name>
    <dbReference type="NCBI Taxonomy" id="1178777"/>
    <lineage>
        <taxon>Bacteria</taxon>
        <taxon>Pseudomonadati</taxon>
        <taxon>Pseudomonadota</taxon>
        <taxon>Gammaproteobacteria</taxon>
        <taxon>Oceanospirillales</taxon>
        <taxon>Halomonadaceae</taxon>
        <taxon>Modicisalibacter</taxon>
    </lineage>
</organism>
<keyword evidence="4" id="KW-1185">Reference proteome</keyword>
<comment type="caution">
    <text evidence="3">The sequence shown here is derived from an EMBL/GenBank/DDBJ whole genome shotgun (WGS) entry which is preliminary data.</text>
</comment>
<dbReference type="Pfam" id="PF12697">
    <property type="entry name" value="Abhydrolase_6"/>
    <property type="match status" value="1"/>
</dbReference>
<reference evidence="4" key="1">
    <citation type="journal article" date="2019" name="Int. J. Syst. Evol. Microbiol.">
        <title>The Global Catalogue of Microorganisms (GCM) 10K type strain sequencing project: providing services to taxonomists for standard genome sequencing and annotation.</title>
        <authorList>
            <consortium name="The Broad Institute Genomics Platform"/>
            <consortium name="The Broad Institute Genome Sequencing Center for Infectious Disease"/>
            <person name="Wu L."/>
            <person name="Ma J."/>
        </authorList>
    </citation>
    <scope>NUCLEOTIDE SEQUENCE [LARGE SCALE GENOMIC DNA]</scope>
    <source>
        <strain evidence="4">JCM 18472</strain>
    </source>
</reference>
<protein>
    <submittedName>
        <fullName evidence="3">Alpha/beta fold hydrolase</fullName>
    </submittedName>
</protein>
<dbReference type="InterPro" id="IPR029058">
    <property type="entry name" value="AB_hydrolase_fold"/>
</dbReference>
<evidence type="ECO:0000259" key="2">
    <source>
        <dbReference type="Pfam" id="PF12697"/>
    </source>
</evidence>
<accession>A0ABP9RJD6</accession>
<dbReference type="Gene3D" id="3.40.50.1820">
    <property type="entry name" value="alpha/beta hydrolase"/>
    <property type="match status" value="1"/>
</dbReference>
<dbReference type="InterPro" id="IPR000073">
    <property type="entry name" value="AB_hydrolase_1"/>
</dbReference>
<dbReference type="PANTHER" id="PTHR43798:SF31">
    <property type="entry name" value="AB HYDROLASE SUPERFAMILY PROTEIN YCLE"/>
    <property type="match status" value="1"/>
</dbReference>
<dbReference type="InterPro" id="IPR050266">
    <property type="entry name" value="AB_hydrolase_sf"/>
</dbReference>
<dbReference type="RefSeq" id="WP_031383623.1">
    <property type="nucleotide sequence ID" value="NZ_BAABKI010000028.1"/>
</dbReference>
<keyword evidence="1 3" id="KW-0378">Hydrolase</keyword>
<dbReference type="EMBL" id="BAABKI010000028">
    <property type="protein sequence ID" value="GAA5178018.1"/>
    <property type="molecule type" value="Genomic_DNA"/>
</dbReference>
<proteinExistence type="predicted"/>